<feature type="transmembrane region" description="Helical" evidence="1">
    <location>
        <begin position="6"/>
        <end position="24"/>
    </location>
</feature>
<name>A0AAU9JSC6_9CILI</name>
<accession>A0AAU9JSC6</accession>
<evidence type="ECO:0000313" key="3">
    <source>
        <dbReference type="Proteomes" id="UP001162131"/>
    </source>
</evidence>
<protein>
    <recommendedName>
        <fullName evidence="4">Phosphatidate cytidylyltransferase</fullName>
    </recommendedName>
</protein>
<dbReference type="Proteomes" id="UP001162131">
    <property type="component" value="Unassembled WGS sequence"/>
</dbReference>
<keyword evidence="1" id="KW-0812">Transmembrane</keyword>
<feature type="transmembrane region" description="Helical" evidence="1">
    <location>
        <begin position="129"/>
        <end position="151"/>
    </location>
</feature>
<dbReference type="AlphaFoldDB" id="A0AAU9JSC6"/>
<keyword evidence="3" id="KW-1185">Reference proteome</keyword>
<feature type="transmembrane region" description="Helical" evidence="1">
    <location>
        <begin position="61"/>
        <end position="78"/>
    </location>
</feature>
<evidence type="ECO:0000256" key="1">
    <source>
        <dbReference type="SAM" id="Phobius"/>
    </source>
</evidence>
<sequence>MIWVWILVASAVVIGFHAALKIIGHGEGDVAQSLHLVRRFQHFATGMLFLAIYHFVDQTQARWLITIPTICFIIFDICRRKVFPRLNEWFISHWEWLLRPHEQWDSPPAALFFLAGVMVIVYLTTQRDIVILSILNVSICDPAASIIGILVGGPKITSKKSISGSLGAATCGTIAALIYHFISGVEINFILAFVIALLSELITVPYIDDNFTIPVFTCSLWMAAKAIFY</sequence>
<feature type="transmembrane region" description="Helical" evidence="1">
    <location>
        <begin position="163"/>
        <end position="182"/>
    </location>
</feature>
<proteinExistence type="predicted"/>
<keyword evidence="1" id="KW-1133">Transmembrane helix</keyword>
<feature type="transmembrane region" description="Helical" evidence="1">
    <location>
        <begin position="36"/>
        <end position="55"/>
    </location>
</feature>
<keyword evidence="1" id="KW-0472">Membrane</keyword>
<comment type="caution">
    <text evidence="2">The sequence shown here is derived from an EMBL/GenBank/DDBJ whole genome shotgun (WGS) entry which is preliminary data.</text>
</comment>
<feature type="transmembrane region" description="Helical" evidence="1">
    <location>
        <begin position="188"/>
        <end position="207"/>
    </location>
</feature>
<dbReference type="PANTHER" id="PTHR31303:SF1">
    <property type="entry name" value="CTP-DEPENDENT DIACYLGLYCEROL KINASE 1"/>
    <property type="match status" value="1"/>
</dbReference>
<dbReference type="GO" id="GO:0004143">
    <property type="term" value="F:ATP-dependent diacylglycerol kinase activity"/>
    <property type="evidence" value="ECO:0007669"/>
    <property type="project" value="InterPro"/>
</dbReference>
<feature type="transmembrane region" description="Helical" evidence="1">
    <location>
        <begin position="106"/>
        <end position="123"/>
    </location>
</feature>
<evidence type="ECO:0008006" key="4">
    <source>
        <dbReference type="Google" id="ProtNLM"/>
    </source>
</evidence>
<reference evidence="2" key="1">
    <citation type="submission" date="2021-09" db="EMBL/GenBank/DDBJ databases">
        <authorList>
            <consortium name="AG Swart"/>
            <person name="Singh M."/>
            <person name="Singh A."/>
            <person name="Seah K."/>
            <person name="Emmerich C."/>
        </authorList>
    </citation>
    <scope>NUCLEOTIDE SEQUENCE</scope>
    <source>
        <strain evidence="2">ATCC30299</strain>
    </source>
</reference>
<evidence type="ECO:0000313" key="2">
    <source>
        <dbReference type="EMBL" id="CAG9328504.1"/>
    </source>
</evidence>
<dbReference type="InterPro" id="IPR037997">
    <property type="entry name" value="Dgk1-like"/>
</dbReference>
<dbReference type="EMBL" id="CAJZBQ010000046">
    <property type="protein sequence ID" value="CAG9328504.1"/>
    <property type="molecule type" value="Genomic_DNA"/>
</dbReference>
<gene>
    <name evidence="2" type="ORF">BSTOLATCC_MIC46502</name>
</gene>
<dbReference type="PANTHER" id="PTHR31303">
    <property type="entry name" value="CTP-DEPENDENT DIACYLGLYCEROL KINASE 1"/>
    <property type="match status" value="1"/>
</dbReference>
<organism evidence="2 3">
    <name type="scientific">Blepharisma stoltei</name>
    <dbReference type="NCBI Taxonomy" id="1481888"/>
    <lineage>
        <taxon>Eukaryota</taxon>
        <taxon>Sar</taxon>
        <taxon>Alveolata</taxon>
        <taxon>Ciliophora</taxon>
        <taxon>Postciliodesmatophora</taxon>
        <taxon>Heterotrichea</taxon>
        <taxon>Heterotrichida</taxon>
        <taxon>Blepharismidae</taxon>
        <taxon>Blepharisma</taxon>
    </lineage>
</organism>